<sequence length="650" mass="68043">MIAVFHSDRFTTDQPAYTHAVDLAVTALRHAPGITVVSPFPAEPEEEDDLPQHVSYLLVGVDGAPAERQDRLPGQRAAVERAARASDGRVTGHLVGVSPLFSDMRESDLTDLRTSEALAIAVALPVLLVGLRRPTATAVILLTTGIALLVAAAILAALAGTLAINVFLMATASATGLGLGLDYALLLVTRFGDERGKGADAAQAAVTAVATAGRTVAYSAAAVMGCTSTLLFVNATLIRDCVLAGLLVTAACLAATLTLLPALLTTLAQRIAGTRTAGAPNGPWARRAHHLMRRPARYLVAGVSLLLLAAAPLSDLRLGFDLDRPSLARTSAGRGLDLLEQRAPGAPGTIMVLLPGTPTRPSPDTTTLTVRLRQDPRVASTMALDNGRGATLLAFVPRSKVDSPDTRALVQHLRNTAPTGALVGGPAAILLDFHRELTGRLPLTGLLLLSGSFLFLLYAFRSLLLPLKAILANVLVTAATFGLLVLVTGPSTDAHSDAGTVNIFVPLIAMVVLFGLSMDYEVFLVRRIREYYLTTGNHARSVAAGLQDTARPITLAATVMVASFASLLTANQAELRQTGFTIAVAVAIDATLVRLVLVPALMRILGRWNWWLPRLPKTRRSSASASSTPHTSTGDAAWTPASSAPGSTAT</sequence>
<dbReference type="EMBL" id="MCGQ01000102">
    <property type="protein sequence ID" value="OXY86113.1"/>
    <property type="molecule type" value="Genomic_DNA"/>
</dbReference>
<keyword evidence="9" id="KW-1185">Reference proteome</keyword>
<feature type="compositionally biased region" description="Low complexity" evidence="6">
    <location>
        <begin position="621"/>
        <end position="633"/>
    </location>
</feature>
<keyword evidence="5" id="KW-0472">Membrane</keyword>
<gene>
    <name evidence="8" type="ORF">BEK98_44900</name>
</gene>
<evidence type="ECO:0000259" key="7">
    <source>
        <dbReference type="Pfam" id="PF03176"/>
    </source>
</evidence>
<evidence type="ECO:0000313" key="9">
    <source>
        <dbReference type="Proteomes" id="UP000215483"/>
    </source>
</evidence>
<dbReference type="Gene3D" id="1.20.1640.10">
    <property type="entry name" value="Multidrug efflux transporter AcrB transmembrane domain"/>
    <property type="match status" value="2"/>
</dbReference>
<evidence type="ECO:0000313" key="8">
    <source>
        <dbReference type="EMBL" id="OXY86113.1"/>
    </source>
</evidence>
<keyword evidence="4" id="KW-1133">Transmembrane helix</keyword>
<reference evidence="8 9" key="1">
    <citation type="submission" date="2016-07" db="EMBL/GenBank/DDBJ databases">
        <title>Draft genome of Streptomyces diastatochromogenes.</title>
        <authorList>
            <person name="Podduturi R."/>
            <person name="Lukassen M.B."/>
            <person name="Clausen N."/>
            <person name="Nielsen J.L."/>
            <person name="Jorgensen N.O."/>
        </authorList>
    </citation>
    <scope>NUCLEOTIDE SEQUENCE [LARGE SCALE GENOMIC DNA]</scope>
    <source>
        <strain evidence="8 9">DSM 40608</strain>
    </source>
</reference>
<feature type="domain" description="Membrane transport protein MMPL" evidence="7">
    <location>
        <begin position="407"/>
        <end position="615"/>
    </location>
</feature>
<comment type="caution">
    <text evidence="8">The sequence shown here is derived from an EMBL/GenBank/DDBJ whole genome shotgun (WGS) entry which is preliminary data.</text>
</comment>
<keyword evidence="3" id="KW-0812">Transmembrane</keyword>
<evidence type="ECO:0000256" key="6">
    <source>
        <dbReference type="SAM" id="MobiDB-lite"/>
    </source>
</evidence>
<dbReference type="GO" id="GO:0005886">
    <property type="term" value="C:plasma membrane"/>
    <property type="evidence" value="ECO:0007669"/>
    <property type="project" value="UniProtKB-SubCell"/>
</dbReference>
<organism evidence="8 9">
    <name type="scientific">Streptomyces diastatochromogenes</name>
    <dbReference type="NCBI Taxonomy" id="42236"/>
    <lineage>
        <taxon>Bacteria</taxon>
        <taxon>Bacillati</taxon>
        <taxon>Actinomycetota</taxon>
        <taxon>Actinomycetes</taxon>
        <taxon>Kitasatosporales</taxon>
        <taxon>Streptomycetaceae</taxon>
        <taxon>Streptomyces</taxon>
    </lineage>
</organism>
<dbReference type="SUPFAM" id="SSF82866">
    <property type="entry name" value="Multidrug efflux transporter AcrB transmembrane domain"/>
    <property type="match status" value="2"/>
</dbReference>
<dbReference type="Pfam" id="PF03176">
    <property type="entry name" value="MMPL"/>
    <property type="match status" value="2"/>
</dbReference>
<protein>
    <recommendedName>
        <fullName evidence="7">Membrane transport protein MMPL domain-containing protein</fullName>
    </recommendedName>
</protein>
<keyword evidence="2" id="KW-1003">Cell membrane</keyword>
<evidence type="ECO:0000256" key="3">
    <source>
        <dbReference type="ARBA" id="ARBA00022692"/>
    </source>
</evidence>
<feature type="region of interest" description="Disordered" evidence="6">
    <location>
        <begin position="620"/>
        <end position="650"/>
    </location>
</feature>
<dbReference type="InterPro" id="IPR050545">
    <property type="entry name" value="Mycobact_MmpL"/>
</dbReference>
<dbReference type="InterPro" id="IPR004869">
    <property type="entry name" value="MMPL_dom"/>
</dbReference>
<feature type="domain" description="Membrane transport protein MMPL" evidence="7">
    <location>
        <begin position="4"/>
        <end position="297"/>
    </location>
</feature>
<evidence type="ECO:0000256" key="4">
    <source>
        <dbReference type="ARBA" id="ARBA00022989"/>
    </source>
</evidence>
<feature type="compositionally biased region" description="Polar residues" evidence="6">
    <location>
        <begin position="640"/>
        <end position="650"/>
    </location>
</feature>
<evidence type="ECO:0000256" key="2">
    <source>
        <dbReference type="ARBA" id="ARBA00022475"/>
    </source>
</evidence>
<accession>A0A233RRT6</accession>
<dbReference type="Proteomes" id="UP000215483">
    <property type="component" value="Unassembled WGS sequence"/>
</dbReference>
<name>A0A233RRT6_STRDA</name>
<evidence type="ECO:0000256" key="5">
    <source>
        <dbReference type="ARBA" id="ARBA00023136"/>
    </source>
</evidence>
<proteinExistence type="predicted"/>
<evidence type="ECO:0000256" key="1">
    <source>
        <dbReference type="ARBA" id="ARBA00004651"/>
    </source>
</evidence>
<dbReference type="PANTHER" id="PTHR33406">
    <property type="entry name" value="MEMBRANE PROTEIN MJ1562-RELATED"/>
    <property type="match status" value="1"/>
</dbReference>
<comment type="subcellular location">
    <subcellularLocation>
        <location evidence="1">Cell membrane</location>
        <topology evidence="1">Multi-pass membrane protein</topology>
    </subcellularLocation>
</comment>
<dbReference type="AlphaFoldDB" id="A0A233RRT6"/>
<dbReference type="PANTHER" id="PTHR33406:SF13">
    <property type="entry name" value="MEMBRANE PROTEIN YDFJ"/>
    <property type="match status" value="1"/>
</dbReference>